<accession>A0ACD1HB39</accession>
<dbReference type="Proteomes" id="UP000249661">
    <property type="component" value="Unassembled WGS sequence"/>
</dbReference>
<organism evidence="1 2">
    <name type="scientific">Aspergillus aculeatinus CBS 121060</name>
    <dbReference type="NCBI Taxonomy" id="1448322"/>
    <lineage>
        <taxon>Eukaryota</taxon>
        <taxon>Fungi</taxon>
        <taxon>Dikarya</taxon>
        <taxon>Ascomycota</taxon>
        <taxon>Pezizomycotina</taxon>
        <taxon>Eurotiomycetes</taxon>
        <taxon>Eurotiomycetidae</taxon>
        <taxon>Eurotiales</taxon>
        <taxon>Aspergillaceae</taxon>
        <taxon>Aspergillus</taxon>
        <taxon>Aspergillus subgen. Circumdati</taxon>
    </lineage>
</organism>
<evidence type="ECO:0000313" key="1">
    <source>
        <dbReference type="EMBL" id="RAH70845.1"/>
    </source>
</evidence>
<reference evidence="1" key="1">
    <citation type="submission" date="2018-02" db="EMBL/GenBank/DDBJ databases">
        <title>The genomes of Aspergillus section Nigri reveals drivers in fungal speciation.</title>
        <authorList>
            <consortium name="DOE Joint Genome Institute"/>
            <person name="Vesth T.C."/>
            <person name="Nybo J."/>
            <person name="Theobald S."/>
            <person name="Brandl J."/>
            <person name="Frisvad J.C."/>
            <person name="Nielsen K.F."/>
            <person name="Lyhne E.K."/>
            <person name="Kogle M.E."/>
            <person name="Kuo A."/>
            <person name="Riley R."/>
            <person name="Clum A."/>
            <person name="Nolan M."/>
            <person name="Lipzen A."/>
            <person name="Salamov A."/>
            <person name="Henrissat B."/>
            <person name="Wiebenga A."/>
            <person name="De vries R.P."/>
            <person name="Grigoriev I.V."/>
            <person name="Mortensen U.H."/>
            <person name="Andersen M.R."/>
            <person name="Baker S.E."/>
        </authorList>
    </citation>
    <scope>NUCLEOTIDE SEQUENCE</scope>
    <source>
        <strain evidence="1">CBS 121060</strain>
    </source>
</reference>
<gene>
    <name evidence="1" type="ORF">BO66DRAFT_372711</name>
</gene>
<evidence type="ECO:0000313" key="2">
    <source>
        <dbReference type="Proteomes" id="UP000249661"/>
    </source>
</evidence>
<proteinExistence type="predicted"/>
<sequence length="66" mass="7462">SFSFGSFEASYLFYISDTSAYTLDFLLIVIFSPSSLSPSLFFARFGPSRGFSRGVFWTETVLRQLP</sequence>
<feature type="non-terminal residue" evidence="1">
    <location>
        <position position="1"/>
    </location>
</feature>
<protein>
    <submittedName>
        <fullName evidence="1">Uncharacterized protein</fullName>
    </submittedName>
</protein>
<keyword evidence="2" id="KW-1185">Reference proteome</keyword>
<dbReference type="EMBL" id="KZ824952">
    <property type="protein sequence ID" value="RAH70845.1"/>
    <property type="molecule type" value="Genomic_DNA"/>
</dbReference>
<name>A0ACD1HB39_9EURO</name>